<feature type="region of interest" description="Disordered" evidence="1">
    <location>
        <begin position="39"/>
        <end position="83"/>
    </location>
</feature>
<dbReference type="Proteomes" id="UP000249688">
    <property type="component" value="Unassembled WGS sequence"/>
</dbReference>
<proteinExistence type="predicted"/>
<evidence type="ECO:0000256" key="1">
    <source>
        <dbReference type="SAM" id="MobiDB-lite"/>
    </source>
</evidence>
<organism evidence="2 3">
    <name type="scientific">Humitalea rosea</name>
    <dbReference type="NCBI Taxonomy" id="990373"/>
    <lineage>
        <taxon>Bacteria</taxon>
        <taxon>Pseudomonadati</taxon>
        <taxon>Pseudomonadota</taxon>
        <taxon>Alphaproteobacteria</taxon>
        <taxon>Acetobacterales</taxon>
        <taxon>Roseomonadaceae</taxon>
        <taxon>Humitalea</taxon>
    </lineage>
</organism>
<name>A0A2W7JDZ1_9PROT</name>
<gene>
    <name evidence="2" type="ORF">C8P66_102100</name>
</gene>
<evidence type="ECO:0000313" key="2">
    <source>
        <dbReference type="EMBL" id="PZW50412.1"/>
    </source>
</evidence>
<dbReference type="AlphaFoldDB" id="A0A2W7JDZ1"/>
<protein>
    <submittedName>
        <fullName evidence="2">Uncharacterized protein</fullName>
    </submittedName>
</protein>
<keyword evidence="3" id="KW-1185">Reference proteome</keyword>
<dbReference type="RefSeq" id="WP_158537070.1">
    <property type="nucleotide sequence ID" value="NZ_QKYU01000002.1"/>
</dbReference>
<feature type="compositionally biased region" description="Polar residues" evidence="1">
    <location>
        <begin position="65"/>
        <end position="78"/>
    </location>
</feature>
<sequence length="111" mass="11392">MMRATLLPGLSLPGLSLPGLSLPGLSLLALSLLAGCGASTPARQDPPGWAPCRAEARNDPAAASLRQQSNPANVSNQSRIEREAAEAENRALRACLQRAGIPSSGGVEAPR</sequence>
<dbReference type="EMBL" id="QKYU01000002">
    <property type="protein sequence ID" value="PZW50412.1"/>
    <property type="molecule type" value="Genomic_DNA"/>
</dbReference>
<comment type="caution">
    <text evidence="2">The sequence shown here is derived from an EMBL/GenBank/DDBJ whole genome shotgun (WGS) entry which is preliminary data.</text>
</comment>
<dbReference type="OrthoDB" id="7281550at2"/>
<accession>A0A2W7JDZ1</accession>
<reference evidence="2 3" key="1">
    <citation type="submission" date="2018-06" db="EMBL/GenBank/DDBJ databases">
        <title>Genomic Encyclopedia of Archaeal and Bacterial Type Strains, Phase II (KMG-II): from individual species to whole genera.</title>
        <authorList>
            <person name="Goeker M."/>
        </authorList>
    </citation>
    <scope>NUCLEOTIDE SEQUENCE [LARGE SCALE GENOMIC DNA]</scope>
    <source>
        <strain evidence="2 3">DSM 24525</strain>
    </source>
</reference>
<evidence type="ECO:0000313" key="3">
    <source>
        <dbReference type="Proteomes" id="UP000249688"/>
    </source>
</evidence>